<evidence type="ECO:0000313" key="2">
    <source>
        <dbReference type="Proteomes" id="UP000185207"/>
    </source>
</evidence>
<dbReference type="STRING" id="1416779.SAMN05444409_1515"/>
<dbReference type="AlphaFoldDB" id="A0A1N6FWE6"/>
<protein>
    <submittedName>
        <fullName evidence="1">Uncharacterized protein</fullName>
    </submittedName>
</protein>
<accession>A0A1N6FWE6</accession>
<evidence type="ECO:0000313" key="1">
    <source>
        <dbReference type="EMBL" id="SIN99547.1"/>
    </source>
</evidence>
<sequence length="54" mass="6330">MQIKMDVKAGCDNLKLIAAKEASMLNRQEIHEMLYFINNLILTNSKFTFHFIQI</sequence>
<organism evidence="1 2">
    <name type="scientific">Epilithonimonas zeae</name>
    <dbReference type="NCBI Taxonomy" id="1416779"/>
    <lineage>
        <taxon>Bacteria</taxon>
        <taxon>Pseudomonadati</taxon>
        <taxon>Bacteroidota</taxon>
        <taxon>Flavobacteriia</taxon>
        <taxon>Flavobacteriales</taxon>
        <taxon>Weeksellaceae</taxon>
        <taxon>Chryseobacterium group</taxon>
        <taxon>Epilithonimonas</taxon>
    </lineage>
</organism>
<dbReference type="Proteomes" id="UP000185207">
    <property type="component" value="Unassembled WGS sequence"/>
</dbReference>
<proteinExistence type="predicted"/>
<dbReference type="EMBL" id="FSRK01000001">
    <property type="protein sequence ID" value="SIN99547.1"/>
    <property type="molecule type" value="Genomic_DNA"/>
</dbReference>
<gene>
    <name evidence="1" type="ORF">SAMN05444409_1515</name>
</gene>
<name>A0A1N6FWE6_9FLAO</name>
<reference evidence="2" key="1">
    <citation type="submission" date="2016-11" db="EMBL/GenBank/DDBJ databases">
        <authorList>
            <person name="Varghese N."/>
            <person name="Submissions S."/>
        </authorList>
    </citation>
    <scope>NUCLEOTIDE SEQUENCE [LARGE SCALE GENOMIC DNA]</scope>
    <source>
        <strain evidence="2">DSM 27623</strain>
    </source>
</reference>
<keyword evidence="2" id="KW-1185">Reference proteome</keyword>